<dbReference type="EMBL" id="FCOX02000021">
    <property type="protein sequence ID" value="SAK82923.1"/>
    <property type="molecule type" value="Genomic_DNA"/>
</dbReference>
<dbReference type="Pfam" id="PF13663">
    <property type="entry name" value="DUF4148"/>
    <property type="match status" value="1"/>
</dbReference>
<feature type="region of interest" description="Disordered" evidence="1">
    <location>
        <begin position="24"/>
        <end position="83"/>
    </location>
</feature>
<dbReference type="Proteomes" id="UP000071859">
    <property type="component" value="Unassembled WGS sequence"/>
</dbReference>
<dbReference type="OrthoDB" id="9103534at2"/>
<feature type="signal peptide" evidence="2">
    <location>
        <begin position="1"/>
        <end position="24"/>
    </location>
</feature>
<evidence type="ECO:0000313" key="4">
    <source>
        <dbReference type="Proteomes" id="UP000071859"/>
    </source>
</evidence>
<feature type="chain" id="PRO_5007623100" evidence="2">
    <location>
        <begin position="25"/>
        <end position="103"/>
    </location>
</feature>
<protein>
    <submittedName>
        <fullName evidence="3">Purine nucleoside phosphorylase</fullName>
    </submittedName>
</protein>
<dbReference type="InterPro" id="IPR025421">
    <property type="entry name" value="DUF4148"/>
</dbReference>
<name>A0A158CKM1_9BURK</name>
<organism evidence="3 4">
    <name type="scientific">Caballeronia calidae</name>
    <dbReference type="NCBI Taxonomy" id="1777139"/>
    <lineage>
        <taxon>Bacteria</taxon>
        <taxon>Pseudomonadati</taxon>
        <taxon>Pseudomonadota</taxon>
        <taxon>Betaproteobacteria</taxon>
        <taxon>Burkholderiales</taxon>
        <taxon>Burkholderiaceae</taxon>
        <taxon>Caballeronia</taxon>
    </lineage>
</organism>
<evidence type="ECO:0000256" key="1">
    <source>
        <dbReference type="SAM" id="MobiDB-lite"/>
    </source>
</evidence>
<reference evidence="3" key="1">
    <citation type="submission" date="2016-01" db="EMBL/GenBank/DDBJ databases">
        <authorList>
            <person name="Peeters C."/>
        </authorList>
    </citation>
    <scope>NUCLEOTIDE SEQUENCE</scope>
    <source>
        <strain evidence="3">LMG 29321</strain>
    </source>
</reference>
<accession>A0A158CKM1</accession>
<dbReference type="RefSeq" id="WP_074173486.1">
    <property type="nucleotide sequence ID" value="NZ_FCOX02000021.1"/>
</dbReference>
<keyword evidence="2" id="KW-0732">Signal</keyword>
<evidence type="ECO:0000256" key="2">
    <source>
        <dbReference type="SAM" id="SignalP"/>
    </source>
</evidence>
<keyword evidence="4" id="KW-1185">Reference proteome</keyword>
<evidence type="ECO:0000313" key="3">
    <source>
        <dbReference type="EMBL" id="SAK82923.1"/>
    </source>
</evidence>
<proteinExistence type="predicted"/>
<gene>
    <name evidence="3" type="ORF">AWB78_04066</name>
</gene>
<dbReference type="AlphaFoldDB" id="A0A158CKM1"/>
<sequence>MEKLTKSCSTLAALALLLTGYATAGAPHSGPHLTPTECRDLAATKSNAPRTRSQHRSELSALSKAGYNPSPWHDDPNYPADLHAAQRRVDHWFETECKKSQPG</sequence>
<comment type="caution">
    <text evidence="3">The sequence shown here is derived from an EMBL/GenBank/DDBJ whole genome shotgun (WGS) entry which is preliminary data.</text>
</comment>